<dbReference type="KEGG" id="vas:GT360_15420"/>
<reference evidence="6 7" key="1">
    <citation type="submission" date="2020-01" db="EMBL/GenBank/DDBJ databases">
        <title>Whole genome and functional gene identification of agarase of Vibrio HN897.</title>
        <authorList>
            <person name="Liu Y."/>
            <person name="Zhao Z."/>
        </authorList>
    </citation>
    <scope>NUCLEOTIDE SEQUENCE [LARGE SCALE GENOMIC DNA]</scope>
    <source>
        <strain evidence="6 7">HN897</strain>
    </source>
</reference>
<sequence>MKVTSDDIKNLDDRYRANLVNSLSGFKSANLVGTVDANGRTNLAIVSSVFHLGANPPLLGMISRPHTVTRDTLENILTTGEYTINHVNSAIWKQAHQTSARYPSDVSEFEEVGLTPEWQEGVLAPFVAESRLKYSLKLVSSQTIELNGVMLLIGEITQLYLEREAVSEGGYIDIESLDTVAVSGLDSYHVINGIGRLTYAKPNTKPEIFG</sequence>
<dbReference type="PANTHER" id="PTHR33798">
    <property type="entry name" value="FLAVOPROTEIN OXYGENASE"/>
    <property type="match status" value="1"/>
</dbReference>
<comment type="similarity">
    <text evidence="4">Belongs to the flavoredoxin family.</text>
</comment>
<comment type="cofactor">
    <cofactor evidence="1">
        <name>FMN</name>
        <dbReference type="ChEBI" id="CHEBI:58210"/>
    </cofactor>
</comment>
<evidence type="ECO:0000313" key="6">
    <source>
        <dbReference type="EMBL" id="QIA66138.1"/>
    </source>
</evidence>
<evidence type="ECO:0000313" key="7">
    <source>
        <dbReference type="Proteomes" id="UP000464262"/>
    </source>
</evidence>
<dbReference type="Proteomes" id="UP000464262">
    <property type="component" value="Chromosome 2"/>
</dbReference>
<keyword evidence="7" id="KW-1185">Reference proteome</keyword>
<gene>
    <name evidence="6" type="ORF">GT360_15420</name>
</gene>
<proteinExistence type="inferred from homology"/>
<dbReference type="InterPro" id="IPR002563">
    <property type="entry name" value="Flavin_Rdtase-like_dom"/>
</dbReference>
<evidence type="ECO:0000256" key="2">
    <source>
        <dbReference type="ARBA" id="ARBA00022630"/>
    </source>
</evidence>
<dbReference type="Gene3D" id="2.30.110.10">
    <property type="entry name" value="Electron Transport, Fmn-binding Protein, Chain A"/>
    <property type="match status" value="1"/>
</dbReference>
<evidence type="ECO:0000256" key="1">
    <source>
        <dbReference type="ARBA" id="ARBA00001917"/>
    </source>
</evidence>
<evidence type="ECO:0000256" key="3">
    <source>
        <dbReference type="ARBA" id="ARBA00022643"/>
    </source>
</evidence>
<dbReference type="EMBL" id="CP047476">
    <property type="protein sequence ID" value="QIA66138.1"/>
    <property type="molecule type" value="Genomic_DNA"/>
</dbReference>
<dbReference type="Pfam" id="PF01613">
    <property type="entry name" value="Flavin_Reduct"/>
    <property type="match status" value="1"/>
</dbReference>
<protein>
    <submittedName>
        <fullName evidence="6">Flavin oxidoreductase</fullName>
    </submittedName>
</protein>
<dbReference type="InterPro" id="IPR012349">
    <property type="entry name" value="Split_barrel_FMN-bd"/>
</dbReference>
<dbReference type="AlphaFoldDB" id="A0A7Z2YG47"/>
<accession>A0A7Z2YG47</accession>
<name>A0A7Z2YG47_9VIBR</name>
<evidence type="ECO:0000259" key="5">
    <source>
        <dbReference type="Pfam" id="PF01613"/>
    </source>
</evidence>
<organism evidence="6 7">
    <name type="scientific">Vibrio astriarenae</name>
    <dbReference type="NCBI Taxonomy" id="1481923"/>
    <lineage>
        <taxon>Bacteria</taxon>
        <taxon>Pseudomonadati</taxon>
        <taxon>Pseudomonadota</taxon>
        <taxon>Gammaproteobacteria</taxon>
        <taxon>Vibrionales</taxon>
        <taxon>Vibrionaceae</taxon>
        <taxon>Vibrio</taxon>
    </lineage>
</organism>
<feature type="domain" description="Flavin reductase like" evidence="5">
    <location>
        <begin position="28"/>
        <end position="167"/>
    </location>
</feature>
<keyword evidence="3" id="KW-0288">FMN</keyword>
<dbReference type="GO" id="GO:0016646">
    <property type="term" value="F:oxidoreductase activity, acting on the CH-NH group of donors, NAD or NADP as acceptor"/>
    <property type="evidence" value="ECO:0007669"/>
    <property type="project" value="UniProtKB-ARBA"/>
</dbReference>
<keyword evidence="2" id="KW-0285">Flavoprotein</keyword>
<dbReference type="GO" id="GO:0010181">
    <property type="term" value="F:FMN binding"/>
    <property type="evidence" value="ECO:0007669"/>
    <property type="project" value="InterPro"/>
</dbReference>
<dbReference type="PANTHER" id="PTHR33798:SF5">
    <property type="entry name" value="FLAVIN REDUCTASE LIKE DOMAIN-CONTAINING PROTEIN"/>
    <property type="match status" value="1"/>
</dbReference>
<dbReference type="SUPFAM" id="SSF50475">
    <property type="entry name" value="FMN-binding split barrel"/>
    <property type="match status" value="1"/>
</dbReference>
<evidence type="ECO:0000256" key="4">
    <source>
        <dbReference type="ARBA" id="ARBA00038054"/>
    </source>
</evidence>